<dbReference type="OrthoDB" id="484536at2"/>
<protein>
    <recommendedName>
        <fullName evidence="6">O-methyltransferase</fullName>
    </recommendedName>
</protein>
<keyword evidence="3" id="KW-0949">S-adenosyl-L-methionine</keyword>
<proteinExistence type="predicted"/>
<name>A0A401ZTW5_9CHLR</name>
<evidence type="ECO:0000313" key="4">
    <source>
        <dbReference type="EMBL" id="GCE10311.1"/>
    </source>
</evidence>
<dbReference type="RefSeq" id="WP_126577924.1">
    <property type="nucleotide sequence ID" value="NZ_BIFR01000001.1"/>
</dbReference>
<keyword evidence="1" id="KW-0489">Methyltransferase</keyword>
<sequence>MSETTKIKPPAIVSDLELTTKDTGYTMTSDSVIGSLLRTLVASKPAGVFLELGTGTGMGTAWLLDGMDAQSHLITLDSNENVSTIAKRYLSKDARVTILLAEAESFIQTFHDEGKRFDLIFADTAPGKFVLLEETLSLLKTGGFYVIHDLHFKPSWPQGHAEQVDALIANFEQRTDVQITRLNISTGVMIAVKLA</sequence>
<dbReference type="GO" id="GO:0008171">
    <property type="term" value="F:O-methyltransferase activity"/>
    <property type="evidence" value="ECO:0007669"/>
    <property type="project" value="InterPro"/>
</dbReference>
<dbReference type="PANTHER" id="PTHR43167">
    <property type="entry name" value="PUTATIVE (AFU_ORTHOLOGUE AFUA_6G01830)-RELATED"/>
    <property type="match status" value="1"/>
</dbReference>
<comment type="caution">
    <text evidence="4">The sequence shown here is derived from an EMBL/GenBank/DDBJ whole genome shotgun (WGS) entry which is preliminary data.</text>
</comment>
<dbReference type="AlphaFoldDB" id="A0A401ZTW5"/>
<evidence type="ECO:0000256" key="1">
    <source>
        <dbReference type="ARBA" id="ARBA00022603"/>
    </source>
</evidence>
<evidence type="ECO:0008006" key="6">
    <source>
        <dbReference type="Google" id="ProtNLM"/>
    </source>
</evidence>
<dbReference type="Proteomes" id="UP000287352">
    <property type="component" value="Unassembled WGS sequence"/>
</dbReference>
<dbReference type="EMBL" id="BIFR01000001">
    <property type="protein sequence ID" value="GCE10311.1"/>
    <property type="molecule type" value="Genomic_DNA"/>
</dbReference>
<dbReference type="InterPro" id="IPR029063">
    <property type="entry name" value="SAM-dependent_MTases_sf"/>
</dbReference>
<gene>
    <name evidence="4" type="ORF">KTT_01700</name>
</gene>
<dbReference type="PANTHER" id="PTHR43167:SF1">
    <property type="entry name" value="PUTATIVE (AFU_ORTHOLOGUE AFUA_6G01830)-RELATED"/>
    <property type="match status" value="1"/>
</dbReference>
<evidence type="ECO:0000256" key="3">
    <source>
        <dbReference type="ARBA" id="ARBA00022691"/>
    </source>
</evidence>
<keyword evidence="2" id="KW-0808">Transferase</keyword>
<dbReference type="Gene3D" id="3.40.50.150">
    <property type="entry name" value="Vaccinia Virus protein VP39"/>
    <property type="match status" value="1"/>
</dbReference>
<evidence type="ECO:0000313" key="5">
    <source>
        <dbReference type="Proteomes" id="UP000287352"/>
    </source>
</evidence>
<dbReference type="InterPro" id="IPR002935">
    <property type="entry name" value="SAM_O-MeTrfase"/>
</dbReference>
<dbReference type="GO" id="GO:0032259">
    <property type="term" value="P:methylation"/>
    <property type="evidence" value="ECO:0007669"/>
    <property type="project" value="UniProtKB-KW"/>
</dbReference>
<accession>A0A401ZTW5</accession>
<keyword evidence="5" id="KW-1185">Reference proteome</keyword>
<dbReference type="Pfam" id="PF01596">
    <property type="entry name" value="Methyltransf_3"/>
    <property type="match status" value="1"/>
</dbReference>
<dbReference type="CDD" id="cd02440">
    <property type="entry name" value="AdoMet_MTases"/>
    <property type="match status" value="1"/>
</dbReference>
<reference evidence="5" key="1">
    <citation type="submission" date="2018-12" db="EMBL/GenBank/DDBJ databases">
        <title>Tengunoibacter tsumagoiensis gen. nov., sp. nov., Dictyobacter kobayashii sp. nov., D. alpinus sp. nov., and D. joshuensis sp. nov. and description of Dictyobacteraceae fam. nov. within the order Ktedonobacterales isolated from Tengu-no-mugimeshi.</title>
        <authorList>
            <person name="Wang C.M."/>
            <person name="Zheng Y."/>
            <person name="Sakai Y."/>
            <person name="Toyoda A."/>
            <person name="Minakuchi Y."/>
            <person name="Abe K."/>
            <person name="Yokota A."/>
            <person name="Yabe S."/>
        </authorList>
    </citation>
    <scope>NUCLEOTIDE SEQUENCE [LARGE SCALE GENOMIC DNA]</scope>
    <source>
        <strain evidence="5">Uno3</strain>
    </source>
</reference>
<evidence type="ECO:0000256" key="2">
    <source>
        <dbReference type="ARBA" id="ARBA00022679"/>
    </source>
</evidence>
<dbReference type="SUPFAM" id="SSF53335">
    <property type="entry name" value="S-adenosyl-L-methionine-dependent methyltransferases"/>
    <property type="match status" value="1"/>
</dbReference>
<organism evidence="4 5">
    <name type="scientific">Tengunoibacter tsumagoiensis</name>
    <dbReference type="NCBI Taxonomy" id="2014871"/>
    <lineage>
        <taxon>Bacteria</taxon>
        <taxon>Bacillati</taxon>
        <taxon>Chloroflexota</taxon>
        <taxon>Ktedonobacteria</taxon>
        <taxon>Ktedonobacterales</taxon>
        <taxon>Dictyobacteraceae</taxon>
        <taxon>Tengunoibacter</taxon>
    </lineage>
</organism>